<keyword evidence="1" id="KW-0812">Transmembrane</keyword>
<feature type="transmembrane region" description="Helical" evidence="1">
    <location>
        <begin position="66"/>
        <end position="90"/>
    </location>
</feature>
<reference evidence="2 3" key="1">
    <citation type="submission" date="2019-09" db="EMBL/GenBank/DDBJ databases">
        <title>Polymorphobacter sp. isolated from a lake in China.</title>
        <authorList>
            <person name="Liu Z."/>
        </authorList>
    </citation>
    <scope>NUCLEOTIDE SEQUENCE [LARGE SCALE GENOMIC DNA]</scope>
    <source>
        <strain evidence="2 3">D40P</strain>
    </source>
</reference>
<dbReference type="Proteomes" id="UP000481327">
    <property type="component" value="Unassembled WGS sequence"/>
</dbReference>
<accession>A0A7C9GP45</accession>
<evidence type="ECO:0000313" key="2">
    <source>
        <dbReference type="EMBL" id="MQT16430.1"/>
    </source>
</evidence>
<name>A0A7C9GP45_9SPHN</name>
<comment type="caution">
    <text evidence="2">The sequence shown here is derived from an EMBL/GenBank/DDBJ whole genome shotgun (WGS) entry which is preliminary data.</text>
</comment>
<keyword evidence="1" id="KW-1133">Transmembrane helix</keyword>
<evidence type="ECO:0008006" key="4">
    <source>
        <dbReference type="Google" id="ProtNLM"/>
    </source>
</evidence>
<gene>
    <name evidence="2" type="ORF">F3168_04055</name>
</gene>
<dbReference type="EMBL" id="WIOL01000001">
    <property type="protein sequence ID" value="MQT16430.1"/>
    <property type="molecule type" value="Genomic_DNA"/>
</dbReference>
<organism evidence="2 3">
    <name type="scientific">Sandarakinorhabdus fusca</name>
    <dbReference type="NCBI Taxonomy" id="1439888"/>
    <lineage>
        <taxon>Bacteria</taxon>
        <taxon>Pseudomonadati</taxon>
        <taxon>Pseudomonadota</taxon>
        <taxon>Alphaproteobacteria</taxon>
        <taxon>Sphingomonadales</taxon>
        <taxon>Sphingosinicellaceae</taxon>
        <taxon>Sandarakinorhabdus</taxon>
    </lineage>
</organism>
<keyword evidence="1" id="KW-0472">Membrane</keyword>
<feature type="transmembrane region" description="Helical" evidence="1">
    <location>
        <begin position="37"/>
        <end position="60"/>
    </location>
</feature>
<sequence>MIYILLNAVPILAATLAGLLVGLVYHRLSRLPQAGIGLVVTVALAQAWFAAILAGALILAPDKAGGWTMAIGSAVVIWIGFVVPTVVVTLRGRRIDAGAVAVDCVYWLVVMLVQAVVLKSIGLVPPPV</sequence>
<feature type="transmembrane region" description="Helical" evidence="1">
    <location>
        <begin position="97"/>
        <end position="118"/>
    </location>
</feature>
<keyword evidence="3" id="KW-1185">Reference proteome</keyword>
<dbReference type="OrthoDB" id="344736at2"/>
<dbReference type="AlphaFoldDB" id="A0A7C9GP45"/>
<protein>
    <recommendedName>
        <fullName evidence="4">DUF1761 family protein</fullName>
    </recommendedName>
</protein>
<feature type="transmembrane region" description="Helical" evidence="1">
    <location>
        <begin position="6"/>
        <end position="25"/>
    </location>
</feature>
<evidence type="ECO:0000313" key="3">
    <source>
        <dbReference type="Proteomes" id="UP000481327"/>
    </source>
</evidence>
<dbReference type="RefSeq" id="WP_152576828.1">
    <property type="nucleotide sequence ID" value="NZ_JAATJI010000001.1"/>
</dbReference>
<proteinExistence type="predicted"/>
<evidence type="ECO:0000256" key="1">
    <source>
        <dbReference type="SAM" id="Phobius"/>
    </source>
</evidence>